<proteinExistence type="predicted"/>
<comment type="caution">
    <text evidence="1">The sequence shown here is derived from an EMBL/GenBank/DDBJ whole genome shotgun (WGS) entry which is preliminary data.</text>
</comment>
<evidence type="ECO:0000313" key="1">
    <source>
        <dbReference type="EMBL" id="KAG0439738.1"/>
    </source>
</evidence>
<evidence type="ECO:0000313" key="2">
    <source>
        <dbReference type="Proteomes" id="UP000805193"/>
    </source>
</evidence>
<accession>A0AC60QQN6</accession>
<protein>
    <submittedName>
        <fullName evidence="1">Uncharacterized protein</fullName>
    </submittedName>
</protein>
<dbReference type="Proteomes" id="UP000805193">
    <property type="component" value="Unassembled WGS sequence"/>
</dbReference>
<dbReference type="EMBL" id="JABSTQ010005259">
    <property type="protein sequence ID" value="KAG0439738.1"/>
    <property type="molecule type" value="Genomic_DNA"/>
</dbReference>
<organism evidence="1 2">
    <name type="scientific">Ixodes persulcatus</name>
    <name type="common">Taiga tick</name>
    <dbReference type="NCBI Taxonomy" id="34615"/>
    <lineage>
        <taxon>Eukaryota</taxon>
        <taxon>Metazoa</taxon>
        <taxon>Ecdysozoa</taxon>
        <taxon>Arthropoda</taxon>
        <taxon>Chelicerata</taxon>
        <taxon>Arachnida</taxon>
        <taxon>Acari</taxon>
        <taxon>Parasitiformes</taxon>
        <taxon>Ixodida</taxon>
        <taxon>Ixodoidea</taxon>
        <taxon>Ixodidae</taxon>
        <taxon>Ixodinae</taxon>
        <taxon>Ixodes</taxon>
    </lineage>
</organism>
<gene>
    <name evidence="1" type="ORF">HPB47_016545</name>
</gene>
<sequence length="432" mass="47920">MRVQAVDAPRSCTLLCESQGDAFTAGNDCTSRRLVRAAHCKRKAGYDLFSLNRMPLRCATRAKKLFHCTTAQIVPPSAATCLSRPRCKEPDHVDTSYVPGDEALFRRLQEINPQAAVLRSIPKFNAEDTKSASKDEETGGLAVVAVAGDESTAGDFPMDAAAPGARACTVVLNMSVNTPPSTDWYCQLQLAALPRRRRIIDLCLKEYSQRAIADLVQRPLKTVNRIIQAYKNEGRIADAPHNRRPRVTTADQDQTIVAAVAVDPFLSARDVNTPTIYRRFSEAGLESRIAAQKHRLSEDNKRQRYDPEFLQEVVASGRSVVNVWGAVSYQGLGPLHRIEGRLTSENYCNILDDVMLPYPEEKQAIGGYMVRKVLLKMVELGPTKTAALYVRELLPQIFREDKLTGKSISGKKSSAHKDKDAKPQLDPIRTML</sequence>
<keyword evidence="2" id="KW-1185">Reference proteome</keyword>
<reference evidence="1 2" key="1">
    <citation type="journal article" date="2020" name="Cell">
        <title>Large-Scale Comparative Analyses of Tick Genomes Elucidate Their Genetic Diversity and Vector Capacities.</title>
        <authorList>
            <consortium name="Tick Genome and Microbiome Consortium (TIGMIC)"/>
            <person name="Jia N."/>
            <person name="Wang J."/>
            <person name="Shi W."/>
            <person name="Du L."/>
            <person name="Sun Y."/>
            <person name="Zhan W."/>
            <person name="Jiang J.F."/>
            <person name="Wang Q."/>
            <person name="Zhang B."/>
            <person name="Ji P."/>
            <person name="Bell-Sakyi L."/>
            <person name="Cui X.M."/>
            <person name="Yuan T.T."/>
            <person name="Jiang B.G."/>
            <person name="Yang W.F."/>
            <person name="Lam T.T."/>
            <person name="Chang Q.C."/>
            <person name="Ding S.J."/>
            <person name="Wang X.J."/>
            <person name="Zhu J.G."/>
            <person name="Ruan X.D."/>
            <person name="Zhao L."/>
            <person name="Wei J.T."/>
            <person name="Ye R.Z."/>
            <person name="Que T.C."/>
            <person name="Du C.H."/>
            <person name="Zhou Y.H."/>
            <person name="Cheng J.X."/>
            <person name="Dai P.F."/>
            <person name="Guo W.B."/>
            <person name="Han X.H."/>
            <person name="Huang E.J."/>
            <person name="Li L.F."/>
            <person name="Wei W."/>
            <person name="Gao Y.C."/>
            <person name="Liu J.Z."/>
            <person name="Shao H.Z."/>
            <person name="Wang X."/>
            <person name="Wang C.C."/>
            <person name="Yang T.C."/>
            <person name="Huo Q.B."/>
            <person name="Li W."/>
            <person name="Chen H.Y."/>
            <person name="Chen S.E."/>
            <person name="Zhou L.G."/>
            <person name="Ni X.B."/>
            <person name="Tian J.H."/>
            <person name="Sheng Y."/>
            <person name="Liu T."/>
            <person name="Pan Y.S."/>
            <person name="Xia L.Y."/>
            <person name="Li J."/>
            <person name="Zhao F."/>
            <person name="Cao W.C."/>
        </authorList>
    </citation>
    <scope>NUCLEOTIDE SEQUENCE [LARGE SCALE GENOMIC DNA]</scope>
    <source>
        <strain evidence="1">Iper-2018</strain>
    </source>
</reference>
<name>A0AC60QQN6_IXOPE</name>